<protein>
    <recommendedName>
        <fullName evidence="2">RelB/StbD replicon stabilization protein (Antitoxin to RelE/StbE)</fullName>
    </recommendedName>
</protein>
<proteinExistence type="predicted"/>
<gene>
    <name evidence="1" type="ORF">MNBD_GAMMA08-547</name>
</gene>
<name>A0A3B0XLC0_9ZZZZ</name>
<sequence length="31" mass="3562">MDKLEDAELAQIVNDRMNEKDNAIEVSLDEL</sequence>
<dbReference type="AlphaFoldDB" id="A0A3B0XLC0"/>
<reference evidence="1" key="1">
    <citation type="submission" date="2018-06" db="EMBL/GenBank/DDBJ databases">
        <authorList>
            <person name="Zhirakovskaya E."/>
        </authorList>
    </citation>
    <scope>NUCLEOTIDE SEQUENCE</scope>
</reference>
<dbReference type="EMBL" id="UOFH01000262">
    <property type="protein sequence ID" value="VAW63947.1"/>
    <property type="molecule type" value="Genomic_DNA"/>
</dbReference>
<accession>A0A3B0XLC0</accession>
<organism evidence="1">
    <name type="scientific">hydrothermal vent metagenome</name>
    <dbReference type="NCBI Taxonomy" id="652676"/>
    <lineage>
        <taxon>unclassified sequences</taxon>
        <taxon>metagenomes</taxon>
        <taxon>ecological metagenomes</taxon>
    </lineage>
</organism>
<evidence type="ECO:0008006" key="2">
    <source>
        <dbReference type="Google" id="ProtNLM"/>
    </source>
</evidence>
<evidence type="ECO:0000313" key="1">
    <source>
        <dbReference type="EMBL" id="VAW63947.1"/>
    </source>
</evidence>